<feature type="repeat" description="ANK" evidence="6">
    <location>
        <begin position="703"/>
        <end position="728"/>
    </location>
</feature>
<dbReference type="InterPro" id="IPR036770">
    <property type="entry name" value="Ankyrin_rpt-contain_sf"/>
</dbReference>
<feature type="repeat" description="ANK" evidence="6">
    <location>
        <begin position="773"/>
        <end position="805"/>
    </location>
</feature>
<evidence type="ECO:0000256" key="1">
    <source>
        <dbReference type="ARBA" id="ARBA00022679"/>
    </source>
</evidence>
<keyword evidence="3 8" id="KW-0418">Kinase</keyword>
<gene>
    <name evidence="8" type="ORF">K505DRAFT_304575</name>
</gene>
<dbReference type="InterPro" id="IPR050339">
    <property type="entry name" value="CC_SR_Kinase"/>
</dbReference>
<evidence type="ECO:0000259" key="7">
    <source>
        <dbReference type="PROSITE" id="PS50011"/>
    </source>
</evidence>
<dbReference type="Proteomes" id="UP000799757">
    <property type="component" value="Unassembled WGS sequence"/>
</dbReference>
<comment type="similarity">
    <text evidence="5">Belongs to the protein kinase superfamily. Ser/Thr protein kinase family. GCN2 subfamily.</text>
</comment>
<dbReference type="InterPro" id="IPR008271">
    <property type="entry name" value="Ser/Thr_kinase_AS"/>
</dbReference>
<keyword evidence="2" id="KW-0547">Nucleotide-binding</keyword>
<evidence type="ECO:0000256" key="5">
    <source>
        <dbReference type="ARBA" id="ARBA00037982"/>
    </source>
</evidence>
<name>A0A6A6XD85_9PLEO</name>
<dbReference type="PANTHER" id="PTHR11042:SF190">
    <property type="entry name" value="MITOSIS INHIBITOR PROTEIN KINASE MIK1"/>
    <property type="match status" value="1"/>
</dbReference>
<evidence type="ECO:0000256" key="6">
    <source>
        <dbReference type="PROSITE-ProRule" id="PRU00023"/>
    </source>
</evidence>
<dbReference type="InterPro" id="IPR011009">
    <property type="entry name" value="Kinase-like_dom_sf"/>
</dbReference>
<keyword evidence="9" id="KW-1185">Reference proteome</keyword>
<dbReference type="SUPFAM" id="SSF48403">
    <property type="entry name" value="Ankyrin repeat"/>
    <property type="match status" value="1"/>
</dbReference>
<protein>
    <submittedName>
        <fullName evidence="8">Kinase-like protein</fullName>
    </submittedName>
</protein>
<dbReference type="CDD" id="cd00180">
    <property type="entry name" value="PKc"/>
    <property type="match status" value="1"/>
</dbReference>
<reference evidence="8" key="1">
    <citation type="journal article" date="2020" name="Stud. Mycol.">
        <title>101 Dothideomycetes genomes: a test case for predicting lifestyles and emergence of pathogens.</title>
        <authorList>
            <person name="Haridas S."/>
            <person name="Albert R."/>
            <person name="Binder M."/>
            <person name="Bloem J."/>
            <person name="Labutti K."/>
            <person name="Salamov A."/>
            <person name="Andreopoulos B."/>
            <person name="Baker S."/>
            <person name="Barry K."/>
            <person name="Bills G."/>
            <person name="Bluhm B."/>
            <person name="Cannon C."/>
            <person name="Castanera R."/>
            <person name="Culley D."/>
            <person name="Daum C."/>
            <person name="Ezra D."/>
            <person name="Gonzalez J."/>
            <person name="Henrissat B."/>
            <person name="Kuo A."/>
            <person name="Liang C."/>
            <person name="Lipzen A."/>
            <person name="Lutzoni F."/>
            <person name="Magnuson J."/>
            <person name="Mondo S."/>
            <person name="Nolan M."/>
            <person name="Ohm R."/>
            <person name="Pangilinan J."/>
            <person name="Park H.-J."/>
            <person name="Ramirez L."/>
            <person name="Alfaro M."/>
            <person name="Sun H."/>
            <person name="Tritt A."/>
            <person name="Yoshinaga Y."/>
            <person name="Zwiers L.-H."/>
            <person name="Turgeon B."/>
            <person name="Goodwin S."/>
            <person name="Spatafora J."/>
            <person name="Crous P."/>
            <person name="Grigoriev I."/>
        </authorList>
    </citation>
    <scope>NUCLEOTIDE SEQUENCE</scope>
    <source>
        <strain evidence="8">CBS 109.77</strain>
    </source>
</reference>
<dbReference type="InterPro" id="IPR000719">
    <property type="entry name" value="Prot_kinase_dom"/>
</dbReference>
<dbReference type="PROSITE" id="PS50011">
    <property type="entry name" value="PROTEIN_KINASE_DOM"/>
    <property type="match status" value="1"/>
</dbReference>
<dbReference type="Gene3D" id="1.25.40.20">
    <property type="entry name" value="Ankyrin repeat-containing domain"/>
    <property type="match status" value="1"/>
</dbReference>
<dbReference type="GO" id="GO:0004672">
    <property type="term" value="F:protein kinase activity"/>
    <property type="evidence" value="ECO:0007669"/>
    <property type="project" value="InterPro"/>
</dbReference>
<accession>A0A6A6XD85</accession>
<keyword evidence="6" id="KW-0040">ANK repeat</keyword>
<dbReference type="Pfam" id="PF00069">
    <property type="entry name" value="Pkinase"/>
    <property type="match status" value="1"/>
</dbReference>
<keyword evidence="1" id="KW-0808">Transferase</keyword>
<dbReference type="Pfam" id="PF12796">
    <property type="entry name" value="Ank_2"/>
    <property type="match status" value="2"/>
</dbReference>
<dbReference type="GO" id="GO:0005634">
    <property type="term" value="C:nucleus"/>
    <property type="evidence" value="ECO:0007669"/>
    <property type="project" value="TreeGrafter"/>
</dbReference>
<dbReference type="GO" id="GO:0005524">
    <property type="term" value="F:ATP binding"/>
    <property type="evidence" value="ECO:0007669"/>
    <property type="project" value="UniProtKB-KW"/>
</dbReference>
<dbReference type="PROSITE" id="PS50088">
    <property type="entry name" value="ANK_REPEAT"/>
    <property type="match status" value="2"/>
</dbReference>
<dbReference type="PANTHER" id="PTHR11042">
    <property type="entry name" value="EUKARYOTIC TRANSLATION INITIATION FACTOR 2-ALPHA KINASE EIF2-ALPHA KINASE -RELATED"/>
    <property type="match status" value="1"/>
</dbReference>
<dbReference type="Gene3D" id="1.10.510.10">
    <property type="entry name" value="Transferase(Phosphotransferase) domain 1"/>
    <property type="match status" value="1"/>
</dbReference>
<proteinExistence type="inferred from homology"/>
<sequence>MDYQSVPKNLVLTSAIHPSGESISPPVGILEGFFTADKITEHNFNDAECLIISNQLTANDRSAWAAIPRIYIVLRLIHQVHAIDDFIRLGLNDLCLPFNSTSSLPSALSLSSRERFLEKQSAVLTKSIFIEKGLSNKKHILFSKDEPFPYEELGRLGRGQSASVDQVRSPLNGDVFARKRFQRVRGIPRETIRAFLNELQILKRIEHEHCVELVGSYTDARFFAILISPVAECNLTEFMALAENDQDHRSMLCPYFGCLASAVMYLHSSRIRHRDIKPDNILINASKVYLADFGISLDWEHLSRSTTTEESGKTPLYCAPEVADQSKKRNSSTDIFSLGCVFFEMLVVVKGFTREELRAAFYQSTETRVFHRNSVSAQHWLSGRLHEDNTSPNKSPPQLISAMLSMSPESRPQADTIYHILSSYTTSAIPTTKYCGECCQYIDDAISEPHSDDDAWNQETDGLSKTSYVAQPEQSSIQLNLPDAQVSRSSISISSKSTLSTVSTSPFSRARDRRIGTLAKEPLLLAITFERWRFLRFDAEFCYLTNNHWGHPLILLRAIQKYFAEGSLLKFRPTSQGAKLLQQTQPTLLSHIKSANGSDLPSLLHVLLYNGLKHPKGDTTFGPFFNVLTTFGWAATPARSPVLKLLIAFGWLCNYPVHETVLNGQADDLQFLLTAGYDPNEVYVPSEEMSVRNMLSRWDRNRAGITPLILAAADGNLDMVRLLHDYGATHDPVQISGMSTALQYAVLGRHPEVVEYLCNTGQYKHLLELTDGDGLTPLFQAALNGDERSVRCLIQAGSDIHMHCNGISPLLAAADAGHKRVVQTLMEIQPVNICR</sequence>
<evidence type="ECO:0000313" key="8">
    <source>
        <dbReference type="EMBL" id="KAF2794124.1"/>
    </source>
</evidence>
<dbReference type="PROSITE" id="PS00108">
    <property type="entry name" value="PROTEIN_KINASE_ST"/>
    <property type="match status" value="1"/>
</dbReference>
<dbReference type="GO" id="GO:0005737">
    <property type="term" value="C:cytoplasm"/>
    <property type="evidence" value="ECO:0007669"/>
    <property type="project" value="TreeGrafter"/>
</dbReference>
<dbReference type="SUPFAM" id="SSF56112">
    <property type="entry name" value="Protein kinase-like (PK-like)"/>
    <property type="match status" value="1"/>
</dbReference>
<evidence type="ECO:0000256" key="3">
    <source>
        <dbReference type="ARBA" id="ARBA00022777"/>
    </source>
</evidence>
<dbReference type="SMART" id="SM00220">
    <property type="entry name" value="S_TKc"/>
    <property type="match status" value="1"/>
</dbReference>
<dbReference type="OrthoDB" id="4062651at2759"/>
<dbReference type="AlphaFoldDB" id="A0A6A6XD85"/>
<dbReference type="InterPro" id="IPR002110">
    <property type="entry name" value="Ankyrin_rpt"/>
</dbReference>
<evidence type="ECO:0000313" key="9">
    <source>
        <dbReference type="Proteomes" id="UP000799757"/>
    </source>
</evidence>
<dbReference type="EMBL" id="MU001902">
    <property type="protein sequence ID" value="KAF2794124.1"/>
    <property type="molecule type" value="Genomic_DNA"/>
</dbReference>
<evidence type="ECO:0000256" key="2">
    <source>
        <dbReference type="ARBA" id="ARBA00022741"/>
    </source>
</evidence>
<feature type="domain" description="Protein kinase" evidence="7">
    <location>
        <begin position="150"/>
        <end position="425"/>
    </location>
</feature>
<dbReference type="SMART" id="SM00248">
    <property type="entry name" value="ANK"/>
    <property type="match status" value="5"/>
</dbReference>
<dbReference type="GO" id="GO:0110031">
    <property type="term" value="P:negative regulation of G2/MI transition of meiotic cell cycle"/>
    <property type="evidence" value="ECO:0007669"/>
    <property type="project" value="TreeGrafter"/>
</dbReference>
<evidence type="ECO:0000256" key="4">
    <source>
        <dbReference type="ARBA" id="ARBA00022840"/>
    </source>
</evidence>
<organism evidence="8 9">
    <name type="scientific">Melanomma pulvis-pyrius CBS 109.77</name>
    <dbReference type="NCBI Taxonomy" id="1314802"/>
    <lineage>
        <taxon>Eukaryota</taxon>
        <taxon>Fungi</taxon>
        <taxon>Dikarya</taxon>
        <taxon>Ascomycota</taxon>
        <taxon>Pezizomycotina</taxon>
        <taxon>Dothideomycetes</taxon>
        <taxon>Pleosporomycetidae</taxon>
        <taxon>Pleosporales</taxon>
        <taxon>Melanommataceae</taxon>
        <taxon>Melanomma</taxon>
    </lineage>
</organism>
<dbReference type="PROSITE" id="PS50297">
    <property type="entry name" value="ANK_REP_REGION"/>
    <property type="match status" value="2"/>
</dbReference>
<keyword evidence="4" id="KW-0067">ATP-binding</keyword>